<keyword evidence="5" id="KW-0042">Antenna complex</keyword>
<organism evidence="15">
    <name type="scientific">Gloeochaete wittrockiana</name>
    <dbReference type="NCBI Taxonomy" id="38269"/>
    <lineage>
        <taxon>Eukaryota</taxon>
        <taxon>Glaucocystophyceae</taxon>
        <taxon>Gloeochaetales</taxon>
        <taxon>Gloeochaetaceae</taxon>
        <taxon>Gloeochaete</taxon>
    </lineage>
</organism>
<comment type="similarity">
    <text evidence="2">Belongs to the phycobiliprotein family.</text>
</comment>
<evidence type="ECO:0000256" key="14">
    <source>
        <dbReference type="PIRSR" id="PIRSR000081-2"/>
    </source>
</evidence>
<evidence type="ECO:0000256" key="1">
    <source>
        <dbReference type="ARBA" id="ARBA00004582"/>
    </source>
</evidence>
<geneLocation type="plastid" evidence="15"/>
<dbReference type="CDD" id="cd12125">
    <property type="entry name" value="APC_alpha"/>
    <property type="match status" value="1"/>
</dbReference>
<keyword evidence="10" id="KW-0793">Thylakoid</keyword>
<dbReference type="InterPro" id="IPR009050">
    <property type="entry name" value="Globin-like_sf"/>
</dbReference>
<evidence type="ECO:0000256" key="9">
    <source>
        <dbReference type="ARBA" id="ARBA00022991"/>
    </source>
</evidence>
<protein>
    <submittedName>
        <fullName evidence="15">Allophycocyanin gamma subunit</fullName>
    </submittedName>
</protein>
<gene>
    <name evidence="15" type="primary">apcD</name>
</gene>
<keyword evidence="8" id="KW-0249">Electron transport</keyword>
<evidence type="ECO:0000256" key="11">
    <source>
        <dbReference type="ARBA" id="ARBA00023136"/>
    </source>
</evidence>
<keyword evidence="12" id="KW-0089">Bile pigment</keyword>
<keyword evidence="3" id="KW-0813">Transport</keyword>
<feature type="binding site" evidence="13">
    <location>
        <position position="76"/>
    </location>
    <ligand>
        <name>(2R,3E)-phycocyanobilin</name>
        <dbReference type="ChEBI" id="CHEBI:85275"/>
        <label>1</label>
    </ligand>
</feature>
<feature type="binding site" evidence="13">
    <location>
        <position position="38"/>
    </location>
    <ligand>
        <name>(2R,3E)-phycocyanobilin</name>
        <dbReference type="ChEBI" id="CHEBI:85275"/>
        <label>1</label>
    </ligand>
</feature>
<evidence type="ECO:0000256" key="6">
    <source>
        <dbReference type="ARBA" id="ARBA00022738"/>
    </source>
</evidence>
<accession>A0A3G1IW40</accession>
<dbReference type="InterPro" id="IPR038719">
    <property type="entry name" value="Phycobilisome_asu/bsu_sf"/>
</dbReference>
<dbReference type="PANTHER" id="PTHR34011:SF2">
    <property type="entry name" value="ALLOPHYCOCYANIN ALPHA CHAIN"/>
    <property type="match status" value="1"/>
</dbReference>
<feature type="binding site" evidence="13">
    <location>
        <position position="81"/>
    </location>
    <ligand>
        <name>(2R,3E)-phycocyanobilin</name>
        <dbReference type="ChEBI" id="CHEBI:85275"/>
        <label>1</label>
    </ligand>
</feature>
<dbReference type="EMBL" id="MF167426">
    <property type="protein sequence ID" value="ASQ40251.1"/>
    <property type="molecule type" value="Genomic_DNA"/>
</dbReference>
<keyword evidence="11" id="KW-0472">Membrane</keyword>
<dbReference type="RefSeq" id="YP_009546190.1">
    <property type="nucleotide sequence ID" value="NC_040153.1"/>
</dbReference>
<evidence type="ECO:0000313" key="15">
    <source>
        <dbReference type="EMBL" id="ASQ40251.1"/>
    </source>
</evidence>
<proteinExistence type="inferred from homology"/>
<dbReference type="Gene3D" id="1.10.490.20">
    <property type="entry name" value="Phycocyanins"/>
    <property type="match status" value="1"/>
</dbReference>
<evidence type="ECO:0000256" key="10">
    <source>
        <dbReference type="ARBA" id="ARBA00023078"/>
    </source>
</evidence>
<reference evidence="15" key="1">
    <citation type="submission" date="2017-05" db="EMBL/GenBank/DDBJ databases">
        <title>Plastid comparative genomics reveals ancient divergence between Glaucophyte genera.</title>
        <authorList>
            <person name="Figueroa-Martinez F.J."/>
            <person name="Jackson C."/>
            <person name="Reyes-Prieto A."/>
        </authorList>
    </citation>
    <scope>NUCLEOTIDE SEQUENCE</scope>
    <source>
        <strain evidence="15">SAG 46.84</strain>
    </source>
</reference>
<keyword evidence="7" id="KW-0194">Cyanelle</keyword>
<keyword evidence="15" id="KW-0934">Plastid</keyword>
<evidence type="ECO:0000256" key="8">
    <source>
        <dbReference type="ARBA" id="ARBA00022982"/>
    </source>
</evidence>
<comment type="subcellular location">
    <subcellularLocation>
        <location evidence="1">Plastid</location>
        <location evidence="1">Cyanelle thylakoid membrane</location>
        <topology evidence="1">Peripheral membrane protein</topology>
        <orientation evidence="1">Stromal side</orientation>
    </subcellularLocation>
</comment>
<dbReference type="GeneID" id="38572655"/>
<dbReference type="GO" id="GO:0030089">
    <property type="term" value="C:phycobilisome"/>
    <property type="evidence" value="ECO:0007669"/>
    <property type="project" value="UniProtKB-KW"/>
</dbReference>
<evidence type="ECO:0000256" key="12">
    <source>
        <dbReference type="ARBA" id="ARBA00023307"/>
    </source>
</evidence>
<evidence type="ECO:0000256" key="2">
    <source>
        <dbReference type="ARBA" id="ARBA00008182"/>
    </source>
</evidence>
<name>A0A3G1IW40_9EUKA</name>
<dbReference type="InterPro" id="IPR012128">
    <property type="entry name" value="Phycobilisome_asu/bsu"/>
</dbReference>
<feature type="modified residue" description="N4-methylasparagine" evidence="14">
    <location>
        <position position="71"/>
    </location>
</feature>
<evidence type="ECO:0000256" key="7">
    <source>
        <dbReference type="ARBA" id="ARBA00022874"/>
    </source>
</evidence>
<keyword evidence="6" id="KW-0605">Phycobilisome</keyword>
<dbReference type="GO" id="GO:0033115">
    <property type="term" value="C:cyanelle thylakoid membrane"/>
    <property type="evidence" value="ECO:0007669"/>
    <property type="project" value="UniProtKB-SubCell"/>
</dbReference>
<evidence type="ECO:0000256" key="13">
    <source>
        <dbReference type="PIRSR" id="PIRSR000081-1"/>
    </source>
</evidence>
<dbReference type="SUPFAM" id="SSF46458">
    <property type="entry name" value="Globin-like"/>
    <property type="match status" value="1"/>
</dbReference>
<dbReference type="PANTHER" id="PTHR34011">
    <property type="entry name" value="PHYCOBILISOME 32.1 KDA LINKER POLYPEPTIDE, PHYCOCYANIN-ASSOCIATED, ROD 2-RELATED"/>
    <property type="match status" value="1"/>
</dbReference>
<dbReference type="GO" id="GO:0015979">
    <property type="term" value="P:photosynthesis"/>
    <property type="evidence" value="ECO:0007669"/>
    <property type="project" value="UniProtKB-KW"/>
</dbReference>
<dbReference type="AlphaFoldDB" id="A0A3G1IW40"/>
<feature type="binding site" evidence="13">
    <location>
        <position position="71"/>
    </location>
    <ligand>
        <name>(2R,3E)-phycocyanobilin</name>
        <dbReference type="ChEBI" id="CHEBI:85275"/>
        <label>1</label>
    </ligand>
</feature>
<evidence type="ECO:0000256" key="5">
    <source>
        <dbReference type="ARBA" id="ARBA00022549"/>
    </source>
</evidence>
<dbReference type="Pfam" id="PF00502">
    <property type="entry name" value="Phycobilisome"/>
    <property type="match status" value="1"/>
</dbReference>
<evidence type="ECO:0000256" key="3">
    <source>
        <dbReference type="ARBA" id="ARBA00022448"/>
    </source>
</evidence>
<sequence>MTLITQTILAADDELRYPTSGELKSIKSFLEETERKLDTISILVKNEKSIIEQASRRLWQKHPEYISPGGNAYGSRQRALCLRDYGWYLRLLTYAILAGDKDPIEKIGVIGAREMYNNLGVPVKGMADAIRSFKEAAAIILPVSTFEEVEPYADYLIQSFV</sequence>
<evidence type="ECO:0000256" key="4">
    <source>
        <dbReference type="ARBA" id="ARBA00022531"/>
    </source>
</evidence>
<dbReference type="PIRSF" id="PIRSF000081">
    <property type="entry name" value="Phycocyanin"/>
    <property type="match status" value="1"/>
</dbReference>
<keyword evidence="9" id="KW-0157">Chromophore</keyword>
<keyword evidence="4" id="KW-0602">Photosynthesis</keyword>